<dbReference type="Proteomes" id="UP000324222">
    <property type="component" value="Unassembled WGS sequence"/>
</dbReference>
<keyword evidence="1" id="KW-1133">Transmembrane helix</keyword>
<keyword evidence="1" id="KW-0812">Transmembrane</keyword>
<dbReference type="EMBL" id="VSRR010002412">
    <property type="protein sequence ID" value="MPC31319.1"/>
    <property type="molecule type" value="Genomic_DNA"/>
</dbReference>
<protein>
    <submittedName>
        <fullName evidence="2">Uncharacterized protein</fullName>
    </submittedName>
</protein>
<dbReference type="InterPro" id="IPR036259">
    <property type="entry name" value="MFS_trans_sf"/>
</dbReference>
<reference evidence="2 3" key="1">
    <citation type="submission" date="2019-05" db="EMBL/GenBank/DDBJ databases">
        <title>Another draft genome of Portunus trituberculatus and its Hox gene families provides insights of decapod evolution.</title>
        <authorList>
            <person name="Jeong J.-H."/>
            <person name="Song I."/>
            <person name="Kim S."/>
            <person name="Choi T."/>
            <person name="Kim D."/>
            <person name="Ryu S."/>
            <person name="Kim W."/>
        </authorList>
    </citation>
    <scope>NUCLEOTIDE SEQUENCE [LARGE SCALE GENOMIC DNA]</scope>
    <source>
        <tissue evidence="2">Muscle</tissue>
    </source>
</reference>
<sequence>MMITMLGNSSGILFLPQLLQWGASSTTVAVLLNTYMVSRRLAGTVTATLTKEFGFRRVAMTGALLTATCLTLTAFATSPHYFFVSFSLGCGKSRL</sequence>
<evidence type="ECO:0000313" key="2">
    <source>
        <dbReference type="EMBL" id="MPC31319.1"/>
    </source>
</evidence>
<evidence type="ECO:0000256" key="1">
    <source>
        <dbReference type="SAM" id="Phobius"/>
    </source>
</evidence>
<accession>A0A5B7EDA3</accession>
<dbReference type="SUPFAM" id="SSF103473">
    <property type="entry name" value="MFS general substrate transporter"/>
    <property type="match status" value="1"/>
</dbReference>
<dbReference type="OrthoDB" id="6355006at2759"/>
<proteinExistence type="predicted"/>
<gene>
    <name evidence="2" type="ORF">E2C01_024605</name>
</gene>
<name>A0A5B7EDA3_PORTR</name>
<comment type="caution">
    <text evidence="2">The sequence shown here is derived from an EMBL/GenBank/DDBJ whole genome shotgun (WGS) entry which is preliminary data.</text>
</comment>
<dbReference type="Gene3D" id="1.20.1250.20">
    <property type="entry name" value="MFS general substrate transporter like domains"/>
    <property type="match status" value="1"/>
</dbReference>
<feature type="transmembrane region" description="Helical" evidence="1">
    <location>
        <begin position="18"/>
        <end position="37"/>
    </location>
</feature>
<keyword evidence="3" id="KW-1185">Reference proteome</keyword>
<organism evidence="2 3">
    <name type="scientific">Portunus trituberculatus</name>
    <name type="common">Swimming crab</name>
    <name type="synonym">Neptunus trituberculatus</name>
    <dbReference type="NCBI Taxonomy" id="210409"/>
    <lineage>
        <taxon>Eukaryota</taxon>
        <taxon>Metazoa</taxon>
        <taxon>Ecdysozoa</taxon>
        <taxon>Arthropoda</taxon>
        <taxon>Crustacea</taxon>
        <taxon>Multicrustacea</taxon>
        <taxon>Malacostraca</taxon>
        <taxon>Eumalacostraca</taxon>
        <taxon>Eucarida</taxon>
        <taxon>Decapoda</taxon>
        <taxon>Pleocyemata</taxon>
        <taxon>Brachyura</taxon>
        <taxon>Eubrachyura</taxon>
        <taxon>Portunoidea</taxon>
        <taxon>Portunidae</taxon>
        <taxon>Portuninae</taxon>
        <taxon>Portunus</taxon>
    </lineage>
</organism>
<keyword evidence="1" id="KW-0472">Membrane</keyword>
<evidence type="ECO:0000313" key="3">
    <source>
        <dbReference type="Proteomes" id="UP000324222"/>
    </source>
</evidence>
<feature type="transmembrane region" description="Helical" evidence="1">
    <location>
        <begin position="58"/>
        <end position="77"/>
    </location>
</feature>
<dbReference type="AlphaFoldDB" id="A0A5B7EDA3"/>